<dbReference type="InterPro" id="IPR003593">
    <property type="entry name" value="AAA+_ATPase"/>
</dbReference>
<evidence type="ECO:0000313" key="7">
    <source>
        <dbReference type="EMBL" id="OBS09493.1"/>
    </source>
</evidence>
<dbReference type="RefSeq" id="WP_052064122.1">
    <property type="nucleotide sequence ID" value="NZ_JQSG02000003.1"/>
</dbReference>
<feature type="domain" description="Sigma-54 factor interaction" evidence="6">
    <location>
        <begin position="146"/>
        <end position="374"/>
    </location>
</feature>
<evidence type="ECO:0000256" key="2">
    <source>
        <dbReference type="ARBA" id="ARBA00022840"/>
    </source>
</evidence>
<dbReference type="SMART" id="SM00382">
    <property type="entry name" value="AAA"/>
    <property type="match status" value="1"/>
</dbReference>
<dbReference type="Pfam" id="PF00158">
    <property type="entry name" value="Sigma54_activat"/>
    <property type="match status" value="1"/>
</dbReference>
<organism evidence="7 8">
    <name type="scientific">Acidihalobacter prosperus</name>
    <dbReference type="NCBI Taxonomy" id="160660"/>
    <lineage>
        <taxon>Bacteria</taxon>
        <taxon>Pseudomonadati</taxon>
        <taxon>Pseudomonadota</taxon>
        <taxon>Gammaproteobacteria</taxon>
        <taxon>Chromatiales</taxon>
        <taxon>Ectothiorhodospiraceae</taxon>
        <taxon>Acidihalobacter</taxon>
    </lineage>
</organism>
<dbReference type="FunFam" id="3.40.50.300:FF:000006">
    <property type="entry name" value="DNA-binding transcriptional regulator NtrC"/>
    <property type="match status" value="1"/>
</dbReference>
<evidence type="ECO:0000256" key="3">
    <source>
        <dbReference type="ARBA" id="ARBA00023015"/>
    </source>
</evidence>
<keyword evidence="3" id="KW-0805">Transcription regulation</keyword>
<dbReference type="SUPFAM" id="SSF52540">
    <property type="entry name" value="P-loop containing nucleoside triphosphate hydrolases"/>
    <property type="match status" value="1"/>
</dbReference>
<dbReference type="SUPFAM" id="SSF46689">
    <property type="entry name" value="Homeodomain-like"/>
    <property type="match status" value="1"/>
</dbReference>
<dbReference type="InterPro" id="IPR035965">
    <property type="entry name" value="PAS-like_dom_sf"/>
</dbReference>
<evidence type="ECO:0000256" key="4">
    <source>
        <dbReference type="ARBA" id="ARBA00023125"/>
    </source>
</evidence>
<dbReference type="InterPro" id="IPR025943">
    <property type="entry name" value="Sigma_54_int_dom_ATP-bd_2"/>
</dbReference>
<evidence type="ECO:0000256" key="5">
    <source>
        <dbReference type="ARBA" id="ARBA00023163"/>
    </source>
</evidence>
<dbReference type="PANTHER" id="PTHR32071">
    <property type="entry name" value="TRANSCRIPTIONAL REGULATORY PROTEIN"/>
    <property type="match status" value="1"/>
</dbReference>
<dbReference type="InterPro" id="IPR058031">
    <property type="entry name" value="AAA_lid_NorR"/>
</dbReference>
<dbReference type="InterPro" id="IPR027417">
    <property type="entry name" value="P-loop_NTPase"/>
</dbReference>
<dbReference type="PANTHER" id="PTHR32071:SF57">
    <property type="entry name" value="C4-DICARBOXYLATE TRANSPORT TRANSCRIPTIONAL REGULATORY PROTEIN DCTD"/>
    <property type="match status" value="1"/>
</dbReference>
<comment type="caution">
    <text evidence="7">The sequence shown here is derived from an EMBL/GenBank/DDBJ whole genome shotgun (WGS) entry which is preliminary data.</text>
</comment>
<dbReference type="GO" id="GO:0006355">
    <property type="term" value="P:regulation of DNA-templated transcription"/>
    <property type="evidence" value="ECO:0007669"/>
    <property type="project" value="InterPro"/>
</dbReference>
<dbReference type="AlphaFoldDB" id="A0A1A6C4K7"/>
<protein>
    <submittedName>
        <fullName evidence="7">Sigma-54-dependent Fis family transcriptional regulator</fullName>
    </submittedName>
</protein>
<reference evidence="7 8" key="1">
    <citation type="journal article" date="2014" name="Genome Announc.">
        <title>Draft Genome Sequence of the Iron-Oxidizing, Acidophilic, and Halotolerant 'Thiobacillus prosperus' Type Strain DSM 5130.</title>
        <authorList>
            <person name="Ossandon F.J."/>
            <person name="Cardenas J.P."/>
            <person name="Corbett M."/>
            <person name="Quatrini R."/>
            <person name="Holmes D.S."/>
            <person name="Watkin E."/>
        </authorList>
    </citation>
    <scope>NUCLEOTIDE SEQUENCE [LARGE SCALE GENOMIC DNA]</scope>
    <source>
        <strain evidence="7 8">DSM 5130</strain>
    </source>
</reference>
<dbReference type="Gene3D" id="3.40.50.300">
    <property type="entry name" value="P-loop containing nucleotide triphosphate hydrolases"/>
    <property type="match status" value="1"/>
</dbReference>
<proteinExistence type="predicted"/>
<dbReference type="CDD" id="cd00009">
    <property type="entry name" value="AAA"/>
    <property type="match status" value="1"/>
</dbReference>
<dbReference type="OrthoDB" id="9804019at2"/>
<keyword evidence="1" id="KW-0547">Nucleotide-binding</keyword>
<sequence>MTTSAPSPQRVAVAGTGIELVQSLIDAQEHPFVLIDDEYRLVAANRAYRRAYGLDERAGLVGRHCYEVSHRLDRPCHLNGEDCPHRQVFATGGTHEVLHTHYDGRGQAEQVRIRGHAIRGAGGQLWLGEAIERLATPETTHCEGRMIGFSPRYLRMLQQLGQSASSQASVLLQGESGVGKELAARFVHHRSPRAEGPLVTVDCTTLNANLFEAELFGHERGAYTGSVGRRPGLFEQADKGTLFLDEVGELPLELQAKLLRVLESGEFRRVGGRSQLHADVRVVAATNRDLRRSVSDGTFREDLYYRLACIVVGLPPLRERREDIPALADALLNQLCREHGRPCYMTREAVDCLMEYDFPGNIRELKNLLQRAVALSSDGVIDVRQLDLCPSGPAKRRAHAVEPGGAPSLRRVESRYIEELLAEHGGHRRRVAEALGVSERTLYRKLRRYGLG</sequence>
<dbReference type="InterPro" id="IPR025944">
    <property type="entry name" value="Sigma_54_int_dom_CS"/>
</dbReference>
<dbReference type="Pfam" id="PF02954">
    <property type="entry name" value="HTH_8"/>
    <property type="match status" value="1"/>
</dbReference>
<dbReference type="CDD" id="cd00130">
    <property type="entry name" value="PAS"/>
    <property type="match status" value="1"/>
</dbReference>
<dbReference type="Gene3D" id="1.10.10.60">
    <property type="entry name" value="Homeodomain-like"/>
    <property type="match status" value="1"/>
</dbReference>
<dbReference type="Gene3D" id="1.10.8.60">
    <property type="match status" value="1"/>
</dbReference>
<evidence type="ECO:0000313" key="8">
    <source>
        <dbReference type="Proteomes" id="UP000029273"/>
    </source>
</evidence>
<dbReference type="STRING" id="160660.BJI67_00575"/>
<dbReference type="GO" id="GO:0005524">
    <property type="term" value="F:ATP binding"/>
    <property type="evidence" value="ECO:0007669"/>
    <property type="project" value="UniProtKB-KW"/>
</dbReference>
<dbReference type="GO" id="GO:0043565">
    <property type="term" value="F:sequence-specific DNA binding"/>
    <property type="evidence" value="ECO:0007669"/>
    <property type="project" value="InterPro"/>
</dbReference>
<name>A0A1A6C4K7_9GAMM</name>
<keyword evidence="2" id="KW-0067">ATP-binding</keyword>
<accession>A0A1A6C4K7</accession>
<dbReference type="Proteomes" id="UP000029273">
    <property type="component" value="Unassembled WGS sequence"/>
</dbReference>
<dbReference type="InterPro" id="IPR002078">
    <property type="entry name" value="Sigma_54_int"/>
</dbReference>
<dbReference type="PRINTS" id="PR01590">
    <property type="entry name" value="HTHFIS"/>
</dbReference>
<dbReference type="InterPro" id="IPR009057">
    <property type="entry name" value="Homeodomain-like_sf"/>
</dbReference>
<evidence type="ECO:0000259" key="6">
    <source>
        <dbReference type="PROSITE" id="PS50045"/>
    </source>
</evidence>
<gene>
    <name evidence="7" type="ORF">Thpro_021821</name>
</gene>
<dbReference type="InterPro" id="IPR002197">
    <property type="entry name" value="HTH_Fis"/>
</dbReference>
<dbReference type="PROSITE" id="PS00676">
    <property type="entry name" value="SIGMA54_INTERACT_2"/>
    <property type="match status" value="1"/>
</dbReference>
<dbReference type="Pfam" id="PF25601">
    <property type="entry name" value="AAA_lid_14"/>
    <property type="match status" value="1"/>
</dbReference>
<keyword evidence="8" id="KW-1185">Reference proteome</keyword>
<keyword evidence="4" id="KW-0238">DNA-binding</keyword>
<keyword evidence="5" id="KW-0804">Transcription</keyword>
<dbReference type="PROSITE" id="PS50045">
    <property type="entry name" value="SIGMA54_INTERACT_4"/>
    <property type="match status" value="1"/>
</dbReference>
<evidence type="ECO:0000256" key="1">
    <source>
        <dbReference type="ARBA" id="ARBA00022741"/>
    </source>
</evidence>
<dbReference type="PROSITE" id="PS00688">
    <property type="entry name" value="SIGMA54_INTERACT_3"/>
    <property type="match status" value="1"/>
</dbReference>
<dbReference type="Gene3D" id="3.30.450.20">
    <property type="entry name" value="PAS domain"/>
    <property type="match status" value="1"/>
</dbReference>
<dbReference type="InterPro" id="IPR000014">
    <property type="entry name" value="PAS"/>
</dbReference>
<dbReference type="EMBL" id="JQSG02000003">
    <property type="protein sequence ID" value="OBS09493.1"/>
    <property type="molecule type" value="Genomic_DNA"/>
</dbReference>
<dbReference type="SUPFAM" id="SSF55785">
    <property type="entry name" value="PYP-like sensor domain (PAS domain)"/>
    <property type="match status" value="1"/>
</dbReference>